<comment type="caution">
    <text evidence="3">The sequence shown here is derived from an EMBL/GenBank/DDBJ whole genome shotgun (WGS) entry which is preliminary data.</text>
</comment>
<dbReference type="Pfam" id="PF00326">
    <property type="entry name" value="Peptidase_S9"/>
    <property type="match status" value="1"/>
</dbReference>
<dbReference type="InterPro" id="IPR029058">
    <property type="entry name" value="AB_hydrolase_fold"/>
</dbReference>
<keyword evidence="1" id="KW-0378">Hydrolase</keyword>
<dbReference type="SUPFAM" id="SSF82171">
    <property type="entry name" value="DPP6 N-terminal domain-like"/>
    <property type="match status" value="1"/>
</dbReference>
<evidence type="ECO:0000313" key="4">
    <source>
        <dbReference type="Proteomes" id="UP001603418"/>
    </source>
</evidence>
<organism evidence="3 4">
    <name type="scientific">Streptomyces eurythermus</name>
    <dbReference type="NCBI Taxonomy" id="42237"/>
    <lineage>
        <taxon>Bacteria</taxon>
        <taxon>Bacillati</taxon>
        <taxon>Actinomycetota</taxon>
        <taxon>Actinomycetes</taxon>
        <taxon>Kitasatosporales</taxon>
        <taxon>Streptomycetaceae</taxon>
        <taxon>Streptomyces</taxon>
    </lineage>
</organism>
<name>A0ABW6Z8A8_9ACTN</name>
<feature type="domain" description="Peptidase S9 prolyl oligopeptidase catalytic" evidence="2">
    <location>
        <begin position="461"/>
        <end position="662"/>
    </location>
</feature>
<keyword evidence="4" id="KW-1185">Reference proteome</keyword>
<dbReference type="Gene3D" id="3.40.50.1820">
    <property type="entry name" value="alpha/beta hydrolase"/>
    <property type="match status" value="1"/>
</dbReference>
<dbReference type="PANTHER" id="PTHR42776:SF4">
    <property type="entry name" value="ACYLAMINO-ACID-RELEASING ENZYME"/>
    <property type="match status" value="1"/>
</dbReference>
<dbReference type="InterPro" id="IPR001375">
    <property type="entry name" value="Peptidase_S9_cat"/>
</dbReference>
<dbReference type="SUPFAM" id="SSF53474">
    <property type="entry name" value="alpha/beta-Hydrolases"/>
    <property type="match status" value="1"/>
</dbReference>
<sequence length="673" mass="73216">MIVMIRALDDVASFHDLFATHPRLTNLVLAPDGTRLIASVQIINDQGTGHVRRLWEVDPSGERESRPVARSVPGDFAPAFAADGTLLFLSGRENTDSAAEKSESQGVGLWALPEGGEARQIAHHPGDISSFVAAKDARTVAYTADLLPGTVNAAAYAELRRARESAMVNAVLYEATTPCAFGAGHGPDEPHTFVLHADGEPVNAGSQGLAGIADMALSPDGSLVAYTRAPTGRAPDTNVVTVADAATGVERHTFSRPGHQYYRLAFTADGSALVCQRQREETYDTQWRVTLVAFDLASGEETDLLPQFDNWPWPGRALLSPIRGDATLWFTGDERGHCPIFRRDADGTITRLTASGAYASLCVSPDGTTLYALRSTIDSPPRVVRLDAVTADQHPAFLRAPGDLDSLPGTLAEVHVEADDGFPLRAWLALPEGASAERPAPLIIAPHGGPQMSWSAWTWLWNPWPFAARGYAVLLPDPALSTGYGQRMQERGRGQYGGQPYRDLIALTDAALARDDLDATRTGLVGWSYGGYLANRAATLTDRFKAIVTHAGMWHLEAFQIDTDMHAYFRKIFGDPQTQRERYEANSPHLHAAKVTTPILIVHGGKDHRVPIGQALSLHSDLQRLGAPVSFLYFPEEGHAIGAPNHIRLMYDTVLNFLDHHVLGQQWQRPRML</sequence>
<dbReference type="Proteomes" id="UP001603418">
    <property type="component" value="Unassembled WGS sequence"/>
</dbReference>
<evidence type="ECO:0000313" key="3">
    <source>
        <dbReference type="EMBL" id="MFF9887388.1"/>
    </source>
</evidence>
<proteinExistence type="predicted"/>
<reference evidence="3 4" key="1">
    <citation type="submission" date="2024-10" db="EMBL/GenBank/DDBJ databases">
        <title>The Natural Products Discovery Center: Release of the First 8490 Sequenced Strains for Exploring Actinobacteria Biosynthetic Diversity.</title>
        <authorList>
            <person name="Kalkreuter E."/>
            <person name="Kautsar S.A."/>
            <person name="Yang D."/>
            <person name="Bader C.D."/>
            <person name="Teijaro C.N."/>
            <person name="Fluegel L."/>
            <person name="Davis C.M."/>
            <person name="Simpson J.R."/>
            <person name="Lauterbach L."/>
            <person name="Steele A.D."/>
            <person name="Gui C."/>
            <person name="Meng S."/>
            <person name="Li G."/>
            <person name="Viehrig K."/>
            <person name="Ye F."/>
            <person name="Su P."/>
            <person name="Kiefer A.F."/>
            <person name="Nichols A."/>
            <person name="Cepeda A.J."/>
            <person name="Yan W."/>
            <person name="Fan B."/>
            <person name="Jiang Y."/>
            <person name="Adhikari A."/>
            <person name="Zheng C.-J."/>
            <person name="Schuster L."/>
            <person name="Cowan T.M."/>
            <person name="Smanski M.J."/>
            <person name="Chevrette M.G."/>
            <person name="De Carvalho L.P.S."/>
            <person name="Shen B."/>
        </authorList>
    </citation>
    <scope>NUCLEOTIDE SEQUENCE [LARGE SCALE GENOMIC DNA]</scope>
    <source>
        <strain evidence="3 4">NPDC013366</strain>
    </source>
</reference>
<dbReference type="Gene3D" id="2.120.10.30">
    <property type="entry name" value="TolB, C-terminal domain"/>
    <property type="match status" value="2"/>
</dbReference>
<dbReference type="InterPro" id="IPR011042">
    <property type="entry name" value="6-blade_b-propeller_TolB-like"/>
</dbReference>
<accession>A0ABW6Z8A8</accession>
<dbReference type="RefSeq" id="WP_342451002.1">
    <property type="nucleotide sequence ID" value="NZ_JBFACJ010000036.1"/>
</dbReference>
<evidence type="ECO:0000256" key="1">
    <source>
        <dbReference type="ARBA" id="ARBA00022801"/>
    </source>
</evidence>
<evidence type="ECO:0000259" key="2">
    <source>
        <dbReference type="Pfam" id="PF00326"/>
    </source>
</evidence>
<protein>
    <submittedName>
        <fullName evidence="3">S9 family peptidase</fullName>
    </submittedName>
</protein>
<dbReference type="PANTHER" id="PTHR42776">
    <property type="entry name" value="SERINE PEPTIDASE S9 FAMILY MEMBER"/>
    <property type="match status" value="1"/>
</dbReference>
<dbReference type="EMBL" id="JBICBM010000029">
    <property type="protein sequence ID" value="MFF9887388.1"/>
    <property type="molecule type" value="Genomic_DNA"/>
</dbReference>
<gene>
    <name evidence="3" type="ORF">ACF1HC_38355</name>
</gene>